<dbReference type="EMBL" id="CM000639">
    <property type="protein sequence ID" value="EED95092.1"/>
    <property type="molecule type" value="Genomic_DNA"/>
</dbReference>
<dbReference type="KEGG" id="tps:THAPSDRAFT_31907"/>
<name>B8BTG9_THAPS</name>
<dbReference type="RefSeq" id="XP_002287649.1">
    <property type="nucleotide sequence ID" value="XM_002287613.1"/>
</dbReference>
<keyword evidence="7" id="KW-0067">ATP-binding</keyword>
<evidence type="ECO:0000256" key="1">
    <source>
        <dbReference type="ARBA" id="ARBA00004229"/>
    </source>
</evidence>
<dbReference type="NCBIfam" id="TIGR00154">
    <property type="entry name" value="ispE"/>
    <property type="match status" value="1"/>
</dbReference>
<dbReference type="GO" id="GO:0005524">
    <property type="term" value="F:ATP binding"/>
    <property type="evidence" value="ECO:0007669"/>
    <property type="project" value="UniProtKB-KW"/>
</dbReference>
<keyword evidence="6 11" id="KW-0418">Kinase</keyword>
<dbReference type="SUPFAM" id="SSF55060">
    <property type="entry name" value="GHMP Kinase, C-terminal domain"/>
    <property type="match status" value="1"/>
</dbReference>
<dbReference type="PANTHER" id="PTHR43527:SF2">
    <property type="entry name" value="4-DIPHOSPHOCYTIDYL-2-C-METHYL-D-ERYTHRITOL KINASE, CHLOROPLASTIC"/>
    <property type="match status" value="1"/>
</dbReference>
<evidence type="ECO:0000256" key="5">
    <source>
        <dbReference type="ARBA" id="ARBA00022741"/>
    </source>
</evidence>
<feature type="non-terminal residue" evidence="11">
    <location>
        <position position="296"/>
    </location>
</feature>
<keyword evidence="4" id="KW-0808">Transferase</keyword>
<feature type="domain" description="GHMP kinase N-terminal" evidence="9">
    <location>
        <begin position="64"/>
        <end position="141"/>
    </location>
</feature>
<dbReference type="InterPro" id="IPR013750">
    <property type="entry name" value="GHMP_kinase_C_dom"/>
</dbReference>
<evidence type="ECO:0000259" key="10">
    <source>
        <dbReference type="Pfam" id="PF08544"/>
    </source>
</evidence>
<evidence type="ECO:0000256" key="2">
    <source>
        <dbReference type="ARBA" id="ARBA00009684"/>
    </source>
</evidence>
<protein>
    <recommendedName>
        <fullName evidence="3">4-(cytidine 5'-diphospho)-2-C-methyl-D-erythritol kinase</fullName>
        <ecNumber evidence="3">2.7.1.148</ecNumber>
    </recommendedName>
    <alternativeName>
        <fullName evidence="8">4-(cytidine-5'-diphospho)-2-C-methyl-D-erythritol kinase</fullName>
    </alternativeName>
</protein>
<dbReference type="Pfam" id="PF08544">
    <property type="entry name" value="GHMP_kinases_C"/>
    <property type="match status" value="1"/>
</dbReference>
<evidence type="ECO:0000313" key="12">
    <source>
        <dbReference type="Proteomes" id="UP000001449"/>
    </source>
</evidence>
<sequence length="296" mass="32523">LKLFSPCKINLFLRIIRKRPDGFHDLASLFQAVGFGDTLTLSLSEQPNDEFTCNMEGVPTDSSNLVLRALELMRQKTGKTDVYFKADLFKRVPAQAGLGGGSANAATAMWGANELMGKPATLGELIEWSGELGSDITFFLSRGTAYCTGRGEVMTPIDPPLPSGSKLSIVKPDLGLSTPKVFSALDYEQLSAEDPEELLNTFLEFGVVDTDDEYYINDLEQPAFDCLPELKALKEDLLKVKGFDHVMMSGSGTSIFCIGEADDKDAFMKEFDSREGVSVFNAEFINREDGCWFESP</sequence>
<dbReference type="InParanoid" id="B8BTG9"/>
<dbReference type="Pfam" id="PF00288">
    <property type="entry name" value="GHMP_kinases_N"/>
    <property type="match status" value="1"/>
</dbReference>
<dbReference type="InterPro" id="IPR036554">
    <property type="entry name" value="GHMP_kinase_C_sf"/>
</dbReference>
<keyword evidence="5" id="KW-0547">Nucleotide-binding</keyword>
<dbReference type="HAMAP" id="MF_00061">
    <property type="entry name" value="IspE"/>
    <property type="match status" value="1"/>
</dbReference>
<evidence type="ECO:0000256" key="7">
    <source>
        <dbReference type="ARBA" id="ARBA00022840"/>
    </source>
</evidence>
<evidence type="ECO:0000256" key="3">
    <source>
        <dbReference type="ARBA" id="ARBA00012052"/>
    </source>
</evidence>
<dbReference type="SUPFAM" id="SSF54211">
    <property type="entry name" value="Ribosomal protein S5 domain 2-like"/>
    <property type="match status" value="1"/>
</dbReference>
<dbReference type="AlphaFoldDB" id="B8BTG9"/>
<reference evidence="11 12" key="1">
    <citation type="journal article" date="2004" name="Science">
        <title>The genome of the diatom Thalassiosira pseudonana: ecology, evolution, and metabolism.</title>
        <authorList>
            <person name="Armbrust E.V."/>
            <person name="Berges J.A."/>
            <person name="Bowler C."/>
            <person name="Green B.R."/>
            <person name="Martinez D."/>
            <person name="Putnam N.H."/>
            <person name="Zhou S."/>
            <person name="Allen A.E."/>
            <person name="Apt K.E."/>
            <person name="Bechner M."/>
            <person name="Brzezinski M.A."/>
            <person name="Chaal B.K."/>
            <person name="Chiovitti A."/>
            <person name="Davis A.K."/>
            <person name="Demarest M.S."/>
            <person name="Detter J.C."/>
            <person name="Glavina T."/>
            <person name="Goodstein D."/>
            <person name="Hadi M.Z."/>
            <person name="Hellsten U."/>
            <person name="Hildebrand M."/>
            <person name="Jenkins B.D."/>
            <person name="Jurka J."/>
            <person name="Kapitonov V.V."/>
            <person name="Kroger N."/>
            <person name="Lau W.W."/>
            <person name="Lane T.W."/>
            <person name="Larimer F.W."/>
            <person name="Lippmeier J.C."/>
            <person name="Lucas S."/>
            <person name="Medina M."/>
            <person name="Montsant A."/>
            <person name="Obornik M."/>
            <person name="Parker M.S."/>
            <person name="Palenik B."/>
            <person name="Pazour G.J."/>
            <person name="Richardson P.M."/>
            <person name="Rynearson T.A."/>
            <person name="Saito M.A."/>
            <person name="Schwartz D.C."/>
            <person name="Thamatrakoln K."/>
            <person name="Valentin K."/>
            <person name="Vardi A."/>
            <person name="Wilkerson F.P."/>
            <person name="Rokhsar D.S."/>
        </authorList>
    </citation>
    <scope>NUCLEOTIDE SEQUENCE [LARGE SCALE GENOMIC DNA]</scope>
    <source>
        <strain evidence="11 12">CCMP1335</strain>
    </source>
</reference>
<gene>
    <name evidence="11" type="ORF">THAPSDRAFT_31907</name>
</gene>
<dbReference type="PaxDb" id="35128-Thaps31907"/>
<feature type="domain" description="GHMP kinase C-terminal" evidence="10">
    <location>
        <begin position="219"/>
        <end position="266"/>
    </location>
</feature>
<organism evidence="11 12">
    <name type="scientific">Thalassiosira pseudonana</name>
    <name type="common">Marine diatom</name>
    <name type="synonym">Cyclotella nana</name>
    <dbReference type="NCBI Taxonomy" id="35128"/>
    <lineage>
        <taxon>Eukaryota</taxon>
        <taxon>Sar</taxon>
        <taxon>Stramenopiles</taxon>
        <taxon>Ochrophyta</taxon>
        <taxon>Bacillariophyta</taxon>
        <taxon>Coscinodiscophyceae</taxon>
        <taxon>Thalassiosirophycidae</taxon>
        <taxon>Thalassiosirales</taxon>
        <taxon>Thalassiosiraceae</taxon>
        <taxon>Thalassiosira</taxon>
    </lineage>
</organism>
<dbReference type="GeneID" id="7452186"/>
<dbReference type="PIRSF" id="PIRSF010376">
    <property type="entry name" value="IspE"/>
    <property type="match status" value="1"/>
</dbReference>
<dbReference type="GO" id="GO:0050515">
    <property type="term" value="F:4-(cytidine 5'-diphospho)-2-C-methyl-D-erythritol kinase activity"/>
    <property type="evidence" value="ECO:0000318"/>
    <property type="project" value="GO_Central"/>
</dbReference>
<keyword evidence="12" id="KW-1185">Reference proteome</keyword>
<dbReference type="GO" id="GO:0009507">
    <property type="term" value="C:chloroplast"/>
    <property type="evidence" value="ECO:0007669"/>
    <property type="project" value="UniProtKB-SubCell"/>
</dbReference>
<evidence type="ECO:0000256" key="8">
    <source>
        <dbReference type="ARBA" id="ARBA00032554"/>
    </source>
</evidence>
<accession>B8BTG9</accession>
<dbReference type="Proteomes" id="UP000001449">
    <property type="component" value="Chromosome 2"/>
</dbReference>
<dbReference type="GO" id="GO:0016114">
    <property type="term" value="P:terpenoid biosynthetic process"/>
    <property type="evidence" value="ECO:0007669"/>
    <property type="project" value="InterPro"/>
</dbReference>
<comment type="subcellular location">
    <subcellularLocation>
        <location evidence="1">Plastid</location>
        <location evidence="1">Chloroplast</location>
    </subcellularLocation>
</comment>
<evidence type="ECO:0000256" key="4">
    <source>
        <dbReference type="ARBA" id="ARBA00022679"/>
    </source>
</evidence>
<dbReference type="InterPro" id="IPR004424">
    <property type="entry name" value="IspE"/>
</dbReference>
<dbReference type="PANTHER" id="PTHR43527">
    <property type="entry name" value="4-DIPHOSPHOCYTIDYL-2-C-METHYL-D-ERYTHRITOL KINASE, CHLOROPLASTIC"/>
    <property type="match status" value="1"/>
</dbReference>
<dbReference type="InterPro" id="IPR020568">
    <property type="entry name" value="Ribosomal_Su5_D2-typ_SF"/>
</dbReference>
<evidence type="ECO:0000256" key="6">
    <source>
        <dbReference type="ARBA" id="ARBA00022777"/>
    </source>
</evidence>
<dbReference type="FunCoup" id="B8BTG9">
    <property type="interactions" value="39"/>
</dbReference>
<dbReference type="Gene3D" id="3.30.70.890">
    <property type="entry name" value="GHMP kinase, C-terminal domain"/>
    <property type="match status" value="1"/>
</dbReference>
<proteinExistence type="inferred from homology"/>
<dbReference type="InterPro" id="IPR014721">
    <property type="entry name" value="Ribsml_uS5_D2-typ_fold_subgr"/>
</dbReference>
<dbReference type="Gene3D" id="3.30.230.10">
    <property type="match status" value="1"/>
</dbReference>
<reference evidence="11 12" key="2">
    <citation type="journal article" date="2008" name="Nature">
        <title>The Phaeodactylum genome reveals the evolutionary history of diatom genomes.</title>
        <authorList>
            <person name="Bowler C."/>
            <person name="Allen A.E."/>
            <person name="Badger J.H."/>
            <person name="Grimwood J."/>
            <person name="Jabbari K."/>
            <person name="Kuo A."/>
            <person name="Maheswari U."/>
            <person name="Martens C."/>
            <person name="Maumus F."/>
            <person name="Otillar R.P."/>
            <person name="Rayko E."/>
            <person name="Salamov A."/>
            <person name="Vandepoele K."/>
            <person name="Beszteri B."/>
            <person name="Gruber A."/>
            <person name="Heijde M."/>
            <person name="Katinka M."/>
            <person name="Mock T."/>
            <person name="Valentin K."/>
            <person name="Verret F."/>
            <person name="Berges J.A."/>
            <person name="Brownlee C."/>
            <person name="Cadoret J.P."/>
            <person name="Chiovitti A."/>
            <person name="Choi C.J."/>
            <person name="Coesel S."/>
            <person name="De Martino A."/>
            <person name="Detter J.C."/>
            <person name="Durkin C."/>
            <person name="Falciatore A."/>
            <person name="Fournet J."/>
            <person name="Haruta M."/>
            <person name="Huysman M.J."/>
            <person name="Jenkins B.D."/>
            <person name="Jiroutova K."/>
            <person name="Jorgensen R.E."/>
            <person name="Joubert Y."/>
            <person name="Kaplan A."/>
            <person name="Kroger N."/>
            <person name="Kroth P.G."/>
            <person name="La Roche J."/>
            <person name="Lindquist E."/>
            <person name="Lommer M."/>
            <person name="Martin-Jezequel V."/>
            <person name="Lopez P.J."/>
            <person name="Lucas S."/>
            <person name="Mangogna M."/>
            <person name="McGinnis K."/>
            <person name="Medlin L.K."/>
            <person name="Montsant A."/>
            <person name="Oudot-Le Secq M.P."/>
            <person name="Napoli C."/>
            <person name="Obornik M."/>
            <person name="Parker M.S."/>
            <person name="Petit J.L."/>
            <person name="Porcel B.M."/>
            <person name="Poulsen N."/>
            <person name="Robison M."/>
            <person name="Rychlewski L."/>
            <person name="Rynearson T.A."/>
            <person name="Schmutz J."/>
            <person name="Shapiro H."/>
            <person name="Siaut M."/>
            <person name="Stanley M."/>
            <person name="Sussman M.R."/>
            <person name="Taylor A.R."/>
            <person name="Vardi A."/>
            <person name="von Dassow P."/>
            <person name="Vyverman W."/>
            <person name="Willis A."/>
            <person name="Wyrwicz L.S."/>
            <person name="Rokhsar D.S."/>
            <person name="Weissenbach J."/>
            <person name="Armbrust E.V."/>
            <person name="Green B.R."/>
            <person name="Van de Peer Y."/>
            <person name="Grigoriev I.V."/>
        </authorList>
    </citation>
    <scope>NUCLEOTIDE SEQUENCE [LARGE SCALE GENOMIC DNA]</scope>
    <source>
        <strain evidence="11 12">CCMP1335</strain>
    </source>
</reference>
<dbReference type="InterPro" id="IPR006204">
    <property type="entry name" value="GHMP_kinase_N_dom"/>
</dbReference>
<evidence type="ECO:0000259" key="9">
    <source>
        <dbReference type="Pfam" id="PF00288"/>
    </source>
</evidence>
<dbReference type="EC" id="2.7.1.148" evidence="3"/>
<comment type="similarity">
    <text evidence="2">Belongs to the GHMP kinase family. IspE subfamily.</text>
</comment>
<evidence type="ECO:0000313" key="11">
    <source>
        <dbReference type="EMBL" id="EED95092.1"/>
    </source>
</evidence>
<dbReference type="eggNOG" id="ENOG502QT9C">
    <property type="taxonomic scope" value="Eukaryota"/>
</dbReference>
<dbReference type="STRING" id="35128.B8BTG9"/>
<dbReference type="OMA" id="RWPSPAK"/>
<dbReference type="HOGENOM" id="CLU_053057_0_0_1"/>